<comment type="caution">
    <text evidence="2">The sequence shown here is derived from an EMBL/GenBank/DDBJ whole genome shotgun (WGS) entry which is preliminary data.</text>
</comment>
<feature type="compositionally biased region" description="Basic and acidic residues" evidence="1">
    <location>
        <begin position="86"/>
        <end position="114"/>
    </location>
</feature>
<dbReference type="EMBL" id="SPHZ02000005">
    <property type="protein sequence ID" value="KAF0918915.1"/>
    <property type="molecule type" value="Genomic_DNA"/>
</dbReference>
<sequence>MALNIQEEENAMQLMEEDEKNTRTIVANEDKLEELEVFEKKDKTTGSKQYESVINNFSQNNEMSEDKGGKLQLTLEMAFPEEEQDSQEKEKRSKRLRDREDKKPLEMATDRKEA</sequence>
<name>A0A6G1E1A8_9ORYZ</name>
<evidence type="ECO:0000313" key="2">
    <source>
        <dbReference type="EMBL" id="KAF0918915.1"/>
    </source>
</evidence>
<protein>
    <submittedName>
        <fullName evidence="2">Uncharacterized protein</fullName>
    </submittedName>
</protein>
<feature type="region of interest" description="Disordered" evidence="1">
    <location>
        <begin position="57"/>
        <end position="114"/>
    </location>
</feature>
<proteinExistence type="predicted"/>
<feature type="region of interest" description="Disordered" evidence="1">
    <location>
        <begin position="1"/>
        <end position="22"/>
    </location>
</feature>
<gene>
    <name evidence="2" type="ORF">E2562_027354</name>
</gene>
<dbReference type="AlphaFoldDB" id="A0A6G1E1A8"/>
<organism evidence="2 3">
    <name type="scientific">Oryza meyeriana var. granulata</name>
    <dbReference type="NCBI Taxonomy" id="110450"/>
    <lineage>
        <taxon>Eukaryota</taxon>
        <taxon>Viridiplantae</taxon>
        <taxon>Streptophyta</taxon>
        <taxon>Embryophyta</taxon>
        <taxon>Tracheophyta</taxon>
        <taxon>Spermatophyta</taxon>
        <taxon>Magnoliopsida</taxon>
        <taxon>Liliopsida</taxon>
        <taxon>Poales</taxon>
        <taxon>Poaceae</taxon>
        <taxon>BOP clade</taxon>
        <taxon>Oryzoideae</taxon>
        <taxon>Oryzeae</taxon>
        <taxon>Oryzinae</taxon>
        <taxon>Oryza</taxon>
        <taxon>Oryza meyeriana</taxon>
    </lineage>
</organism>
<evidence type="ECO:0000256" key="1">
    <source>
        <dbReference type="SAM" id="MobiDB-lite"/>
    </source>
</evidence>
<dbReference type="Proteomes" id="UP000479710">
    <property type="component" value="Unassembled WGS sequence"/>
</dbReference>
<accession>A0A6G1E1A8</accession>
<evidence type="ECO:0000313" key="3">
    <source>
        <dbReference type="Proteomes" id="UP000479710"/>
    </source>
</evidence>
<feature type="compositionally biased region" description="Acidic residues" evidence="1">
    <location>
        <begin position="1"/>
        <end position="19"/>
    </location>
</feature>
<keyword evidence="3" id="KW-1185">Reference proteome</keyword>
<reference evidence="2 3" key="1">
    <citation type="submission" date="2019-11" db="EMBL/GenBank/DDBJ databases">
        <title>Whole genome sequence of Oryza granulata.</title>
        <authorList>
            <person name="Li W."/>
        </authorList>
    </citation>
    <scope>NUCLEOTIDE SEQUENCE [LARGE SCALE GENOMIC DNA]</scope>
    <source>
        <strain evidence="3">cv. Menghai</strain>
        <tissue evidence="2">Leaf</tissue>
    </source>
</reference>